<feature type="non-terminal residue" evidence="2">
    <location>
        <position position="1"/>
    </location>
</feature>
<feature type="compositionally biased region" description="Basic and acidic residues" evidence="1">
    <location>
        <begin position="114"/>
        <end position="128"/>
    </location>
</feature>
<proteinExistence type="predicted"/>
<feature type="compositionally biased region" description="Basic and acidic residues" evidence="1">
    <location>
        <begin position="145"/>
        <end position="189"/>
    </location>
</feature>
<accession>A0A6J4MGD8</accession>
<feature type="region of interest" description="Disordered" evidence="1">
    <location>
        <begin position="1"/>
        <end position="195"/>
    </location>
</feature>
<name>A0A6J4MGD8_9ACTN</name>
<reference evidence="2" key="1">
    <citation type="submission" date="2020-02" db="EMBL/GenBank/DDBJ databases">
        <authorList>
            <person name="Meier V. D."/>
        </authorList>
    </citation>
    <scope>NUCLEOTIDE SEQUENCE</scope>
    <source>
        <strain evidence="2">AVDCRST_MAG47</strain>
    </source>
</reference>
<sequence>GYPVHPASRPHRARCQGHLPGAEPHRARDPRAQQRPAGPRDPRHPDRRGAARPPHRRADRLGRVRRRAGRLPRRDDVPRRPAHAPGARPAAHGHPARRDRRQGRGAGRRRALLRPHDPRGAGRDERRRPSPCGAAGGPRRPRPPRPADPRRLRRQEPAHLGRRDRDRPARRDRGRGRGADHRPRRDQQHRGGPGM</sequence>
<feature type="non-terminal residue" evidence="2">
    <location>
        <position position="195"/>
    </location>
</feature>
<evidence type="ECO:0000313" key="2">
    <source>
        <dbReference type="EMBL" id="CAA9359312.1"/>
    </source>
</evidence>
<feature type="compositionally biased region" description="Low complexity" evidence="1">
    <location>
        <begin position="83"/>
        <end position="93"/>
    </location>
</feature>
<feature type="compositionally biased region" description="Basic and acidic residues" evidence="1">
    <location>
        <begin position="23"/>
        <end position="49"/>
    </location>
</feature>
<feature type="compositionally biased region" description="Basic residues" evidence="1">
    <location>
        <begin position="94"/>
        <end position="113"/>
    </location>
</feature>
<organism evidence="2">
    <name type="scientific">uncultured Nocardioidaceae bacterium</name>
    <dbReference type="NCBI Taxonomy" id="253824"/>
    <lineage>
        <taxon>Bacteria</taxon>
        <taxon>Bacillati</taxon>
        <taxon>Actinomycetota</taxon>
        <taxon>Actinomycetes</taxon>
        <taxon>Propionibacteriales</taxon>
        <taxon>Nocardioidaceae</taxon>
        <taxon>environmental samples</taxon>
    </lineage>
</organism>
<evidence type="ECO:0000256" key="1">
    <source>
        <dbReference type="SAM" id="MobiDB-lite"/>
    </source>
</evidence>
<dbReference type="EMBL" id="CADCUK010000004">
    <property type="protein sequence ID" value="CAA9359312.1"/>
    <property type="molecule type" value="Genomic_DNA"/>
</dbReference>
<dbReference type="AlphaFoldDB" id="A0A6J4MGD8"/>
<feature type="compositionally biased region" description="Basic residues" evidence="1">
    <location>
        <begin position="53"/>
        <end position="71"/>
    </location>
</feature>
<protein>
    <submittedName>
        <fullName evidence="2">Pyrimidine operon regulatory protein PyrR</fullName>
    </submittedName>
</protein>
<gene>
    <name evidence="2" type="ORF">AVDCRST_MAG47-53</name>
</gene>